<protein>
    <submittedName>
        <fullName evidence="8">Iron complex transport system substrate-binding protein</fullName>
    </submittedName>
</protein>
<dbReference type="Gene3D" id="3.40.50.1980">
    <property type="entry name" value="Nitrogenase molybdenum iron protein domain"/>
    <property type="match status" value="2"/>
</dbReference>
<comment type="similarity">
    <text evidence="2">Belongs to the bacterial solute-binding protein 8 family.</text>
</comment>
<dbReference type="GO" id="GO:1901678">
    <property type="term" value="P:iron coordination entity transport"/>
    <property type="evidence" value="ECO:0007669"/>
    <property type="project" value="UniProtKB-ARBA"/>
</dbReference>
<dbReference type="RefSeq" id="WP_092424097.1">
    <property type="nucleotide sequence ID" value="NZ_FPCK01000002.1"/>
</dbReference>
<evidence type="ECO:0000313" key="8">
    <source>
        <dbReference type="EMBL" id="SFV34770.1"/>
    </source>
</evidence>
<dbReference type="GO" id="GO:0030288">
    <property type="term" value="C:outer membrane-bounded periplasmic space"/>
    <property type="evidence" value="ECO:0007669"/>
    <property type="project" value="TreeGrafter"/>
</dbReference>
<evidence type="ECO:0000256" key="4">
    <source>
        <dbReference type="ARBA" id="ARBA00022496"/>
    </source>
</evidence>
<dbReference type="Proteomes" id="UP000199074">
    <property type="component" value="Unassembled WGS sequence"/>
</dbReference>
<dbReference type="STRING" id="429728.SAMN05216456_1987"/>
<feature type="chain" id="PRO_5011550758" evidence="6">
    <location>
        <begin position="23"/>
        <end position="317"/>
    </location>
</feature>
<proteinExistence type="inferred from homology"/>
<evidence type="ECO:0000256" key="6">
    <source>
        <dbReference type="SAM" id="SignalP"/>
    </source>
</evidence>
<dbReference type="PANTHER" id="PTHR30532:SF24">
    <property type="entry name" value="FERRIC ENTEROBACTIN-BINDING PERIPLASMIC PROTEIN FEPB"/>
    <property type="match status" value="1"/>
</dbReference>
<name>A0A1I7NJC2_9HYPH</name>
<keyword evidence="5 6" id="KW-0732">Signal</keyword>
<evidence type="ECO:0000256" key="1">
    <source>
        <dbReference type="ARBA" id="ARBA00004196"/>
    </source>
</evidence>
<keyword evidence="3" id="KW-0813">Transport</keyword>
<sequence>MFTRLSTAALVVLLACALPAHAQDWTFTGGDGETVILDARPQRIIAHQDAAAGLIPLGIRPVGIYADSAIEAAKALEGLDLSGIEIIGTAWSEVDIEKAAALEPDLIVAEWWDRNSAWSGGADIARTLSPLAPITGVAASNSIVGMIEDYEALAASLGADLDAPAIAADKAAFETARAAFEAATAAKPDLKAVAVYAGNDAIYFADPAGAAELLDLQSWGLDLITPGGVDSAGNNYFETVSWENADKYPTDLILVDNRSAATLETALAQPTWTLNPGAAAGQVADWPAFWLRNYAAYARELAKLTEVIDAADASVVP</sequence>
<dbReference type="EMBL" id="FPCK01000002">
    <property type="protein sequence ID" value="SFV34770.1"/>
    <property type="molecule type" value="Genomic_DNA"/>
</dbReference>
<dbReference type="PANTHER" id="PTHR30532">
    <property type="entry name" value="IRON III DICITRATE-BINDING PERIPLASMIC PROTEIN"/>
    <property type="match status" value="1"/>
</dbReference>
<accession>A0A1I7NJC2</accession>
<keyword evidence="9" id="KW-1185">Reference proteome</keyword>
<keyword evidence="4" id="KW-0410">Iron transport</keyword>
<keyword evidence="4" id="KW-0408">Iron</keyword>
<feature type="signal peptide" evidence="6">
    <location>
        <begin position="1"/>
        <end position="22"/>
    </location>
</feature>
<dbReference type="SUPFAM" id="SSF53807">
    <property type="entry name" value="Helical backbone' metal receptor"/>
    <property type="match status" value="1"/>
</dbReference>
<dbReference type="PROSITE" id="PS51257">
    <property type="entry name" value="PROKAR_LIPOPROTEIN"/>
    <property type="match status" value="1"/>
</dbReference>
<dbReference type="PROSITE" id="PS50983">
    <property type="entry name" value="FE_B12_PBP"/>
    <property type="match status" value="1"/>
</dbReference>
<feature type="domain" description="Fe/B12 periplasmic-binding" evidence="7">
    <location>
        <begin position="42"/>
        <end position="315"/>
    </location>
</feature>
<dbReference type="InterPro" id="IPR002491">
    <property type="entry name" value="ABC_transptr_periplasmic_BD"/>
</dbReference>
<evidence type="ECO:0000256" key="2">
    <source>
        <dbReference type="ARBA" id="ARBA00008814"/>
    </source>
</evidence>
<organism evidence="8 9">
    <name type="scientific">Devosia crocina</name>
    <dbReference type="NCBI Taxonomy" id="429728"/>
    <lineage>
        <taxon>Bacteria</taxon>
        <taxon>Pseudomonadati</taxon>
        <taxon>Pseudomonadota</taxon>
        <taxon>Alphaproteobacteria</taxon>
        <taxon>Hyphomicrobiales</taxon>
        <taxon>Devosiaceae</taxon>
        <taxon>Devosia</taxon>
    </lineage>
</organism>
<dbReference type="OrthoDB" id="7941913at2"/>
<keyword evidence="4" id="KW-0406">Ion transport</keyword>
<reference evidence="8 9" key="1">
    <citation type="submission" date="2016-10" db="EMBL/GenBank/DDBJ databases">
        <authorList>
            <person name="de Groot N.N."/>
        </authorList>
    </citation>
    <scope>NUCLEOTIDE SEQUENCE [LARGE SCALE GENOMIC DNA]</scope>
    <source>
        <strain evidence="8 9">IPL20</strain>
    </source>
</reference>
<dbReference type="Pfam" id="PF01497">
    <property type="entry name" value="Peripla_BP_2"/>
    <property type="match status" value="1"/>
</dbReference>
<evidence type="ECO:0000259" key="7">
    <source>
        <dbReference type="PROSITE" id="PS50983"/>
    </source>
</evidence>
<dbReference type="AlphaFoldDB" id="A0A1I7NJC2"/>
<evidence type="ECO:0000313" key="9">
    <source>
        <dbReference type="Proteomes" id="UP000199074"/>
    </source>
</evidence>
<evidence type="ECO:0000256" key="5">
    <source>
        <dbReference type="ARBA" id="ARBA00022729"/>
    </source>
</evidence>
<gene>
    <name evidence="8" type="ORF">SAMN05216456_1987</name>
</gene>
<evidence type="ECO:0000256" key="3">
    <source>
        <dbReference type="ARBA" id="ARBA00022448"/>
    </source>
</evidence>
<dbReference type="InterPro" id="IPR051313">
    <property type="entry name" value="Bact_iron-sidero_bind"/>
</dbReference>
<comment type="subcellular location">
    <subcellularLocation>
        <location evidence="1">Cell envelope</location>
    </subcellularLocation>
</comment>